<proteinExistence type="predicted"/>
<evidence type="ECO:0000313" key="1">
    <source>
        <dbReference type="EMBL" id="KAG0710938.1"/>
    </source>
</evidence>
<organism evidence="1 2">
    <name type="scientific">Chionoecetes opilio</name>
    <name type="common">Atlantic snow crab</name>
    <name type="synonym">Cancer opilio</name>
    <dbReference type="NCBI Taxonomy" id="41210"/>
    <lineage>
        <taxon>Eukaryota</taxon>
        <taxon>Metazoa</taxon>
        <taxon>Ecdysozoa</taxon>
        <taxon>Arthropoda</taxon>
        <taxon>Crustacea</taxon>
        <taxon>Multicrustacea</taxon>
        <taxon>Malacostraca</taxon>
        <taxon>Eumalacostraca</taxon>
        <taxon>Eucarida</taxon>
        <taxon>Decapoda</taxon>
        <taxon>Pleocyemata</taxon>
        <taxon>Brachyura</taxon>
        <taxon>Eubrachyura</taxon>
        <taxon>Majoidea</taxon>
        <taxon>Majidae</taxon>
        <taxon>Chionoecetes</taxon>
    </lineage>
</organism>
<name>A0A8J4XP18_CHIOP</name>
<dbReference type="Proteomes" id="UP000770661">
    <property type="component" value="Unassembled WGS sequence"/>
</dbReference>
<keyword evidence="2" id="KW-1185">Reference proteome</keyword>
<reference evidence="1" key="1">
    <citation type="submission" date="2020-07" db="EMBL/GenBank/DDBJ databases">
        <title>The High-quality genome of the commercially important snow crab, Chionoecetes opilio.</title>
        <authorList>
            <person name="Jeong J.-H."/>
            <person name="Ryu S."/>
        </authorList>
    </citation>
    <scope>NUCLEOTIDE SEQUENCE</scope>
    <source>
        <strain evidence="1">MADBK_172401_WGS</strain>
        <tissue evidence="1">Digestive gland</tissue>
    </source>
</reference>
<sequence length="93" mass="10675">MDGKLRQSFKILERLSSHFEVDILSEQCRSCADGYDLLQPARVLQRDDREEEHSDDGKATPTTKATTCWRWCVTVKPVGQRHFPALSLSLVNR</sequence>
<evidence type="ECO:0000313" key="2">
    <source>
        <dbReference type="Proteomes" id="UP000770661"/>
    </source>
</evidence>
<accession>A0A8J4XP18</accession>
<protein>
    <submittedName>
        <fullName evidence="1">Uncharacterized protein</fullName>
    </submittedName>
</protein>
<comment type="caution">
    <text evidence="1">The sequence shown here is derived from an EMBL/GenBank/DDBJ whole genome shotgun (WGS) entry which is preliminary data.</text>
</comment>
<gene>
    <name evidence="1" type="ORF">GWK47_021746</name>
</gene>
<dbReference type="EMBL" id="JACEEZ010023728">
    <property type="protein sequence ID" value="KAG0710938.1"/>
    <property type="molecule type" value="Genomic_DNA"/>
</dbReference>
<dbReference type="AlphaFoldDB" id="A0A8J4XP18"/>